<organism evidence="2 3">
    <name type="scientific">Pelodiscus sinensis</name>
    <name type="common">Chinese softshell turtle</name>
    <name type="synonym">Trionyx sinensis</name>
    <dbReference type="NCBI Taxonomy" id="13735"/>
    <lineage>
        <taxon>Eukaryota</taxon>
        <taxon>Metazoa</taxon>
        <taxon>Chordata</taxon>
        <taxon>Craniata</taxon>
        <taxon>Vertebrata</taxon>
        <taxon>Euteleostomi</taxon>
        <taxon>Archelosauria</taxon>
        <taxon>Testudinata</taxon>
        <taxon>Testudines</taxon>
        <taxon>Cryptodira</taxon>
        <taxon>Trionychia</taxon>
        <taxon>Trionychidae</taxon>
        <taxon>Pelodiscus</taxon>
    </lineage>
</organism>
<evidence type="ECO:0000313" key="3">
    <source>
        <dbReference type="Proteomes" id="UP000007267"/>
    </source>
</evidence>
<keyword evidence="3" id="KW-1185">Reference proteome</keyword>
<dbReference type="Ensembl" id="ENSPSIT00000000908.1">
    <property type="protein sequence ID" value="ENSPSIP00000000908.1"/>
    <property type="gene ID" value="ENSPSIG00000000909.1"/>
</dbReference>
<dbReference type="OMA" id="CWRITER"/>
<dbReference type="AlphaFoldDB" id="K7EYP8"/>
<reference evidence="3" key="1">
    <citation type="submission" date="2011-10" db="EMBL/GenBank/DDBJ databases">
        <authorList>
            <consortium name="Soft-shell Turtle Genome Consortium"/>
        </authorList>
    </citation>
    <scope>NUCLEOTIDE SEQUENCE [LARGE SCALE GENOMIC DNA]</scope>
    <source>
        <strain evidence="3">Daiwa-1</strain>
    </source>
</reference>
<dbReference type="PANTHER" id="PTHR47027:SF25">
    <property type="entry name" value="REVERSE TRANSCRIPTASE DOMAIN-CONTAINING PROTEIN"/>
    <property type="match status" value="1"/>
</dbReference>
<reference evidence="2" key="4">
    <citation type="submission" date="2025-09" db="UniProtKB">
        <authorList>
            <consortium name="Ensembl"/>
        </authorList>
    </citation>
    <scope>IDENTIFICATION</scope>
</reference>
<reference evidence="2" key="3">
    <citation type="submission" date="2025-08" db="UniProtKB">
        <authorList>
            <consortium name="Ensembl"/>
        </authorList>
    </citation>
    <scope>IDENTIFICATION</scope>
</reference>
<accession>K7EYP8</accession>
<dbReference type="Proteomes" id="UP000007267">
    <property type="component" value="Unassembled WGS sequence"/>
</dbReference>
<evidence type="ECO:0000313" key="2">
    <source>
        <dbReference type="Ensembl" id="ENSPSIP00000000908.1"/>
    </source>
</evidence>
<sequence>MQRTASDASRGIRWTPFSTLEDLDFADDLALLFHTHQHMQEKTQCLCTFGHQVGLRVSQKKTEIMTLSIDSPASIKIYDADLPSTDSFTYLGSIIRYDGGTKNDIQSRLSKARNVLRSMNNVWRATQYSVHIKLKLYQSCVISTLLYGSECWRMTECNCAKLSSFHTTSLRKILYIFWPKTISIHDLLLRCHQEDMTTIIMRRHWRWTGHMMRKHFTGCLKDDENVGDPRQHGGVLLRQI</sequence>
<dbReference type="GeneTree" id="ENSGT00940000162286"/>
<dbReference type="HOGENOM" id="CLU_000680_32_1_1"/>
<reference evidence="3" key="2">
    <citation type="journal article" date="2013" name="Nat. Genet.">
        <title>The draft genomes of soft-shell turtle and green sea turtle yield insights into the development and evolution of the turtle-specific body plan.</title>
        <authorList>
            <person name="Wang Z."/>
            <person name="Pascual-Anaya J."/>
            <person name="Zadissa A."/>
            <person name="Li W."/>
            <person name="Niimura Y."/>
            <person name="Huang Z."/>
            <person name="Li C."/>
            <person name="White S."/>
            <person name="Xiong Z."/>
            <person name="Fang D."/>
            <person name="Wang B."/>
            <person name="Ming Y."/>
            <person name="Chen Y."/>
            <person name="Zheng Y."/>
            <person name="Kuraku S."/>
            <person name="Pignatelli M."/>
            <person name="Herrero J."/>
            <person name="Beal K."/>
            <person name="Nozawa M."/>
            <person name="Li Q."/>
            <person name="Wang J."/>
            <person name="Zhang H."/>
            <person name="Yu L."/>
            <person name="Shigenobu S."/>
            <person name="Wang J."/>
            <person name="Liu J."/>
            <person name="Flicek P."/>
            <person name="Searle S."/>
            <person name="Wang J."/>
            <person name="Kuratani S."/>
            <person name="Yin Y."/>
            <person name="Aken B."/>
            <person name="Zhang G."/>
            <person name="Irie N."/>
        </authorList>
    </citation>
    <scope>NUCLEOTIDE SEQUENCE [LARGE SCALE GENOMIC DNA]</scope>
    <source>
        <strain evidence="3">Daiwa-1</strain>
    </source>
</reference>
<proteinExistence type="predicted"/>
<dbReference type="EMBL" id="AGCU01025419">
    <property type="status" value="NOT_ANNOTATED_CDS"/>
    <property type="molecule type" value="Genomic_DNA"/>
</dbReference>
<dbReference type="eggNOG" id="KOG1075">
    <property type="taxonomic scope" value="Eukaryota"/>
</dbReference>
<evidence type="ECO:0000259" key="1">
    <source>
        <dbReference type="Pfam" id="PF00078"/>
    </source>
</evidence>
<protein>
    <recommendedName>
        <fullName evidence="1">Reverse transcriptase domain-containing protein</fullName>
    </recommendedName>
</protein>
<dbReference type="Pfam" id="PF00078">
    <property type="entry name" value="RVT_1"/>
    <property type="match status" value="1"/>
</dbReference>
<dbReference type="InterPro" id="IPR000477">
    <property type="entry name" value="RT_dom"/>
</dbReference>
<dbReference type="PANTHER" id="PTHR47027">
    <property type="entry name" value="REVERSE TRANSCRIPTASE DOMAIN-CONTAINING PROTEIN"/>
    <property type="match status" value="1"/>
</dbReference>
<name>K7EYP8_PELSI</name>
<feature type="domain" description="Reverse transcriptase" evidence="1">
    <location>
        <begin position="24"/>
        <end position="94"/>
    </location>
</feature>